<reference evidence="1" key="1">
    <citation type="submission" date="2014-11" db="EMBL/GenBank/DDBJ databases">
        <authorList>
            <person name="Amaro Gonzalez C."/>
        </authorList>
    </citation>
    <scope>NUCLEOTIDE SEQUENCE</scope>
</reference>
<dbReference type="EMBL" id="GBXM01058477">
    <property type="protein sequence ID" value="JAH50100.1"/>
    <property type="molecule type" value="Transcribed_RNA"/>
</dbReference>
<sequence>MPPKIWRKRERNKLIMFLNNNSVNNLMNFLL</sequence>
<proteinExistence type="predicted"/>
<evidence type="ECO:0000313" key="1">
    <source>
        <dbReference type="EMBL" id="JAH50100.1"/>
    </source>
</evidence>
<accession>A0A0E9TB12</accession>
<protein>
    <submittedName>
        <fullName evidence="1">Uncharacterized protein</fullName>
    </submittedName>
</protein>
<dbReference type="AlphaFoldDB" id="A0A0E9TB12"/>
<reference evidence="1" key="2">
    <citation type="journal article" date="2015" name="Fish Shellfish Immunol.">
        <title>Early steps in the European eel (Anguilla anguilla)-Vibrio vulnificus interaction in the gills: Role of the RtxA13 toxin.</title>
        <authorList>
            <person name="Callol A."/>
            <person name="Pajuelo D."/>
            <person name="Ebbesson L."/>
            <person name="Teles M."/>
            <person name="MacKenzie S."/>
            <person name="Amaro C."/>
        </authorList>
    </citation>
    <scope>NUCLEOTIDE SEQUENCE</scope>
</reference>
<organism evidence="1">
    <name type="scientific">Anguilla anguilla</name>
    <name type="common">European freshwater eel</name>
    <name type="synonym">Muraena anguilla</name>
    <dbReference type="NCBI Taxonomy" id="7936"/>
    <lineage>
        <taxon>Eukaryota</taxon>
        <taxon>Metazoa</taxon>
        <taxon>Chordata</taxon>
        <taxon>Craniata</taxon>
        <taxon>Vertebrata</taxon>
        <taxon>Euteleostomi</taxon>
        <taxon>Actinopterygii</taxon>
        <taxon>Neopterygii</taxon>
        <taxon>Teleostei</taxon>
        <taxon>Anguilliformes</taxon>
        <taxon>Anguillidae</taxon>
        <taxon>Anguilla</taxon>
    </lineage>
</organism>
<name>A0A0E9TB12_ANGAN</name>